<feature type="compositionally biased region" description="Polar residues" evidence="3">
    <location>
        <begin position="927"/>
        <end position="938"/>
    </location>
</feature>
<evidence type="ECO:0000256" key="3">
    <source>
        <dbReference type="SAM" id="MobiDB-lite"/>
    </source>
</evidence>
<dbReference type="InterPro" id="IPR004087">
    <property type="entry name" value="KH_dom"/>
</dbReference>
<name>A0A6T1MN41_9DINO</name>
<feature type="compositionally biased region" description="Pro residues" evidence="3">
    <location>
        <begin position="19"/>
        <end position="34"/>
    </location>
</feature>
<dbReference type="EMBL" id="HBNR01080031">
    <property type="protein sequence ID" value="CAE4656910.1"/>
    <property type="molecule type" value="Transcribed_RNA"/>
</dbReference>
<dbReference type="CDD" id="cd00105">
    <property type="entry name" value="KH-I"/>
    <property type="match status" value="4"/>
</dbReference>
<evidence type="ECO:0000256" key="1">
    <source>
        <dbReference type="ARBA" id="ARBA00022737"/>
    </source>
</evidence>
<feature type="region of interest" description="Disordered" evidence="3">
    <location>
        <begin position="309"/>
        <end position="331"/>
    </location>
</feature>
<evidence type="ECO:0000313" key="5">
    <source>
        <dbReference type="EMBL" id="CAE4656910.1"/>
    </source>
</evidence>
<keyword evidence="1" id="KW-0677">Repeat</keyword>
<dbReference type="PRINTS" id="PR01217">
    <property type="entry name" value="PRICHEXTENSN"/>
</dbReference>
<dbReference type="SUPFAM" id="SSF54791">
    <property type="entry name" value="Eukaryotic type KH-domain (KH-domain type I)"/>
    <property type="match status" value="5"/>
</dbReference>
<feature type="compositionally biased region" description="Basic residues" evidence="3">
    <location>
        <begin position="114"/>
        <end position="130"/>
    </location>
</feature>
<evidence type="ECO:0000313" key="6">
    <source>
        <dbReference type="EMBL" id="CAE4656913.1"/>
    </source>
</evidence>
<accession>A0A6T1MN41</accession>
<feature type="compositionally biased region" description="Pro residues" evidence="3">
    <location>
        <begin position="945"/>
        <end position="989"/>
    </location>
</feature>
<feature type="compositionally biased region" description="Low complexity" evidence="3">
    <location>
        <begin position="101"/>
        <end position="113"/>
    </location>
</feature>
<feature type="compositionally biased region" description="Basic and acidic residues" evidence="3">
    <location>
        <begin position="162"/>
        <end position="175"/>
    </location>
</feature>
<feature type="compositionally biased region" description="Basic and acidic residues" evidence="3">
    <location>
        <begin position="74"/>
        <end position="93"/>
    </location>
</feature>
<feature type="region of interest" description="Disordered" evidence="3">
    <location>
        <begin position="905"/>
        <end position="1000"/>
    </location>
</feature>
<feature type="domain" description="K Homology" evidence="4">
    <location>
        <begin position="394"/>
        <end position="461"/>
    </location>
</feature>
<dbReference type="AlphaFoldDB" id="A0A6T1MN41"/>
<dbReference type="PROSITE" id="PS50084">
    <property type="entry name" value="KH_TYPE_1"/>
    <property type="match status" value="4"/>
</dbReference>
<feature type="domain" description="K Homology" evidence="4">
    <location>
        <begin position="538"/>
        <end position="605"/>
    </location>
</feature>
<proteinExistence type="predicted"/>
<sequence>MTPGMPGMPPAMGMPPPGMPPPGMPPGMLPPPGMPFHGIYPGMYGYMPVRPFYFPPQKEKKEKKDKKDRKEKREKKEKDKDVADKEDKEEVDKKKPKKRQASSASSAASSSSSRSRKRKKKKRKKEKAKRARSDSSPDDERRRAAAAAAAAAGGRVGTASEDAERRGSRGADEKASAAYDSRGDAGPGSEGKTESVSTAKAESADWMSGERARGFQPPERIDVLQLPRNLIGRIIGKGGATIKDIRERSGARIDARDQSEDPVQVLISGTKGAVETAKALLLDVAEGAAVSAGAEGLAAAVAVVTAPSVGAPGTGARSRSGWSTDPPAAAAPAAAAAAVPAAAASTDAPARETPVATPAGSTTAADPASGGGGEAAGATVATDTEGASAAKPGPLVQEHMELPYHATGKIIGTKGQQIAEVRQRSGAQVDVDKSPVGCRVRIVGTQEQVSAAKEFIAKITDPGHEGELMEISRSAVGRIIGAGGARIQELQERSGAKIDIDRGVEPCLIRFAGFPENVAYAKKLVVEVLEGRDRTTFGEAAVNIEVPPSCTGRLIGPGGRQINEIQETSGAKVDIDKSRDPCIVRMTGSHEAVTRAEAMVRQVVQAIGAQPRSGGGAPQTPLALAAAARPAGVAFDEETINFEIPAVVAGKLLGDGAWIRALEQRTGARAVVRHHSGGGCHLELSGQPEQVVEAEQLAEDAVRCLNSLGPESSALQGGGSPSMAPGAQKLVRPPAPALAPAPVPVLALPTPAPGPPLPAPPPVLPAPAPAPPAPSLPAPVPPVPALHAPAPTLPAPAAPVPAAAVPAAATAPPAAMAPAAATAPAVAAVPGAATEPVAAAATAQARATAPAAAPTPAVEAAPVAPWALVAATAPAETTAPAAATAPVAAAPAPTVSVAALVTMPASEGPATGPTGGSPATSPNPSGQQTSSGQMTATFPSQASPAQPPVQPPVQPAVQPPQPQTQPQPQLQPQPPAPRPPPPPPPPPPHLGGMPPTWSDGSLQMLNVAVAQALAADPSTRPCMPTAAGFASGPGLMPPPPPVAVPGMYYPPPAFGVGWPAPVMVPMPLPPGAGVPGTAPGPPMATGLPTLPLGF</sequence>
<evidence type="ECO:0000256" key="2">
    <source>
        <dbReference type="PROSITE-ProRule" id="PRU00117"/>
    </source>
</evidence>
<feature type="region of interest" description="Disordered" evidence="3">
    <location>
        <begin position="712"/>
        <end position="735"/>
    </location>
</feature>
<feature type="domain" description="K Homology" evidence="4">
    <location>
        <begin position="218"/>
        <end position="286"/>
    </location>
</feature>
<dbReference type="InterPro" id="IPR036612">
    <property type="entry name" value="KH_dom_type_1_sf"/>
</dbReference>
<feature type="domain" description="K Homology" evidence="4">
    <location>
        <begin position="463"/>
        <end position="530"/>
    </location>
</feature>
<dbReference type="PANTHER" id="PTHR10288">
    <property type="entry name" value="KH DOMAIN CONTAINING RNA BINDING PROTEIN"/>
    <property type="match status" value="1"/>
</dbReference>
<feature type="region of interest" description="Disordered" evidence="3">
    <location>
        <begin position="19"/>
        <end position="214"/>
    </location>
</feature>
<feature type="domain" description="K Homology" evidence="4">
    <location>
        <begin position="636"/>
        <end position="703"/>
    </location>
</feature>
<organism evidence="5">
    <name type="scientific">Alexandrium monilatum</name>
    <dbReference type="NCBI Taxonomy" id="311494"/>
    <lineage>
        <taxon>Eukaryota</taxon>
        <taxon>Sar</taxon>
        <taxon>Alveolata</taxon>
        <taxon>Dinophyceae</taxon>
        <taxon>Gonyaulacales</taxon>
        <taxon>Pyrocystaceae</taxon>
        <taxon>Alexandrium</taxon>
    </lineage>
</organism>
<dbReference type="SMART" id="SM00322">
    <property type="entry name" value="KH"/>
    <property type="match status" value="5"/>
</dbReference>
<feature type="compositionally biased region" description="Basic and acidic residues" evidence="3">
    <location>
        <begin position="131"/>
        <end position="143"/>
    </location>
</feature>
<protein>
    <recommendedName>
        <fullName evidence="4">K Homology domain-containing protein</fullName>
    </recommendedName>
</protein>
<dbReference type="Gene3D" id="3.30.1370.10">
    <property type="entry name" value="K Homology domain, type 1"/>
    <property type="match status" value="4"/>
</dbReference>
<feature type="compositionally biased region" description="Low complexity" evidence="3">
    <location>
        <begin position="905"/>
        <end position="926"/>
    </location>
</feature>
<dbReference type="InterPro" id="IPR004088">
    <property type="entry name" value="KH_dom_type_1"/>
</dbReference>
<feature type="compositionally biased region" description="Basic residues" evidence="3">
    <location>
        <begin position="63"/>
        <end position="73"/>
    </location>
</feature>
<gene>
    <name evidence="5" type="ORF">AMON00008_LOCUS57150</name>
    <name evidence="6" type="ORF">AMON00008_LOCUS57152</name>
</gene>
<feature type="region of interest" description="Disordered" evidence="3">
    <location>
        <begin position="343"/>
        <end position="379"/>
    </location>
</feature>
<evidence type="ECO:0000259" key="4">
    <source>
        <dbReference type="SMART" id="SM00322"/>
    </source>
</evidence>
<dbReference type="GO" id="GO:0003723">
    <property type="term" value="F:RNA binding"/>
    <property type="evidence" value="ECO:0007669"/>
    <property type="project" value="UniProtKB-UniRule"/>
</dbReference>
<keyword evidence="2" id="KW-0694">RNA-binding</keyword>
<reference evidence="5" key="1">
    <citation type="submission" date="2021-01" db="EMBL/GenBank/DDBJ databases">
        <authorList>
            <person name="Corre E."/>
            <person name="Pelletier E."/>
            <person name="Niang G."/>
            <person name="Scheremetjew M."/>
            <person name="Finn R."/>
            <person name="Kale V."/>
            <person name="Holt S."/>
            <person name="Cochrane G."/>
            <person name="Meng A."/>
            <person name="Brown T."/>
            <person name="Cohen L."/>
        </authorList>
    </citation>
    <scope>NUCLEOTIDE SEQUENCE</scope>
    <source>
        <strain evidence="5">CCMP3105</strain>
    </source>
</reference>
<dbReference type="EMBL" id="HBNR01080033">
    <property type="protein sequence ID" value="CAE4656913.1"/>
    <property type="molecule type" value="Transcribed_RNA"/>
</dbReference>
<dbReference type="Pfam" id="PF00013">
    <property type="entry name" value="KH_1"/>
    <property type="match status" value="4"/>
</dbReference>